<dbReference type="InterPro" id="IPR008928">
    <property type="entry name" value="6-hairpin_glycosidase_sf"/>
</dbReference>
<feature type="signal peptide" evidence="2">
    <location>
        <begin position="1"/>
        <end position="21"/>
    </location>
</feature>
<dbReference type="PANTHER" id="PTHR33886:SF8">
    <property type="entry name" value="UNSATURATED RHAMNOGALACTURONAN HYDROLASE (EUROFUNG)"/>
    <property type="match status" value="1"/>
</dbReference>
<evidence type="ECO:0000256" key="2">
    <source>
        <dbReference type="SAM" id="SignalP"/>
    </source>
</evidence>
<dbReference type="GO" id="GO:0016787">
    <property type="term" value="F:hydrolase activity"/>
    <property type="evidence" value="ECO:0007669"/>
    <property type="project" value="UniProtKB-KW"/>
</dbReference>
<reference evidence="3 4" key="1">
    <citation type="submission" date="2014-04" db="EMBL/GenBank/DDBJ databases">
        <authorList>
            <person name="Sears C."/>
            <person name="Carroll K."/>
            <person name="Sack B.R."/>
            <person name="Qadri F."/>
            <person name="Myers L.L."/>
            <person name="Chung G.-T."/>
            <person name="Escheverria P."/>
            <person name="Fraser C.M."/>
            <person name="Sadzewicz L."/>
            <person name="Shefchek K.A."/>
            <person name="Tallon L."/>
            <person name="Das S.P."/>
            <person name="Daugherty S."/>
            <person name="Mongodin E.F."/>
        </authorList>
    </citation>
    <scope>NUCLEOTIDE SEQUENCE [LARGE SCALE GENOMIC DNA]</scope>
    <source>
        <strain evidence="3 4">3978 T3 ii</strain>
    </source>
</reference>
<evidence type="ECO:0000313" key="3">
    <source>
        <dbReference type="EMBL" id="KDS50143.1"/>
    </source>
</evidence>
<evidence type="ECO:0000256" key="1">
    <source>
        <dbReference type="ARBA" id="ARBA00022801"/>
    </source>
</evidence>
<dbReference type="InterPro" id="IPR012341">
    <property type="entry name" value="6hp_glycosidase-like_sf"/>
</dbReference>
<dbReference type="InterPro" id="IPR052043">
    <property type="entry name" value="PolySaccharide_Degr_Enz"/>
</dbReference>
<keyword evidence="2" id="KW-0732">Signal</keyword>
<feature type="chain" id="PRO_5001744574" evidence="2">
    <location>
        <begin position="22"/>
        <end position="850"/>
    </location>
</feature>
<dbReference type="GO" id="GO:0005975">
    <property type="term" value="P:carbohydrate metabolic process"/>
    <property type="evidence" value="ECO:0007669"/>
    <property type="project" value="InterPro"/>
</dbReference>
<dbReference type="InterPro" id="IPR010905">
    <property type="entry name" value="Glyco_hydro_88"/>
</dbReference>
<comment type="caution">
    <text evidence="3">The sequence shown here is derived from an EMBL/GenBank/DDBJ whole genome shotgun (WGS) entry which is preliminary data.</text>
</comment>
<accession>A0A078RY23</accession>
<sequence length="850" mass="98651">MKIHRQLTAAAFLFISMAIMAQVPFSKKEVKEKMKQVADWQISNPNTAHEHHDLDWTNGALYVGMVDWAKLAEEEYNDSTYYQWLYKIGRRNCWQPHQRLYHADDITVSQSFIDLYRKYKKEEILAPTLARTEWIVNHPSNGTFKLEYGDNKTLERWTWCDALFMAPPVYAKLYRETNNRKYLQFMDNEYRATYEYLFDKEENLFYRDWHYFGKKEANGKKVFWGRGNAWVLAGLAEVLQELPKGLMERAYYEELFIRLCTRIAGLQNEDGYWHASLLDPASYPSPETSSTGFFVYALAYGVNAGLLNEDDFMPVIIKGWKALTDAVDASGKLGWVQPIGADPRKVTRDMTEVYGVGAFLAAGCQIYKMAVDTEADYIKIWPDRKTMQGNPLSGWVVYANENVSDDFWKKYDHIYVPEKGTTVKISDYARTLYIRTHWSTFNPAEGVYGWDTNEKLKKVIQGALDRGMRLSFRVVVDSRDRKNEATPAYVFDAGAKYYTDNGKRSPYPDDPIFQEKYAKFIEAFAQKYNDPDLVEFIDGYGLGKWGEAHTMKYIDPKNREAVFNWITDLYVKHFTKVPLVINYHRWMGAGKDWAGEENFDPDSKRLLDSACEKGFSLRHDAFGMREYYGQWERNYVKPWIMKRPVLLEGGWIVSKHPYHNDPSGYKTAKDVRIGEFEDGQEAHVNMMDFRVGDETMSWFRDAYPLVERFISEGGYRLYPDSIVVPKEMKSGSRIKIVHRWNNLGWGYCPTNIPQWNQKYKVAFALLNQDNQVVYSYLDNNTDLSVWIKGYPTSYEFTPKLHGVKKGTYTWAVALVDTTKGNGSNVKGLDISAKGTFTNSGWLKLSEVTVK</sequence>
<protein>
    <submittedName>
        <fullName evidence="3">Glycosyl Hydrolase Family 88 family protein</fullName>
    </submittedName>
</protein>
<dbReference type="EMBL" id="JNHN01000174">
    <property type="protein sequence ID" value="KDS50143.1"/>
    <property type="molecule type" value="Genomic_DNA"/>
</dbReference>
<organism evidence="3 4">
    <name type="scientific">Bacteroides uniformis str. 3978 T3 ii</name>
    <dbReference type="NCBI Taxonomy" id="1339349"/>
    <lineage>
        <taxon>Bacteria</taxon>
        <taxon>Pseudomonadati</taxon>
        <taxon>Bacteroidota</taxon>
        <taxon>Bacteroidia</taxon>
        <taxon>Bacteroidales</taxon>
        <taxon>Bacteroidaceae</taxon>
        <taxon>Bacteroides</taxon>
    </lineage>
</organism>
<dbReference type="PANTHER" id="PTHR33886">
    <property type="entry name" value="UNSATURATED RHAMNOGALACTURONAN HYDROLASE (EUROFUNG)"/>
    <property type="match status" value="1"/>
</dbReference>
<dbReference type="Gene3D" id="1.50.10.10">
    <property type="match status" value="1"/>
</dbReference>
<dbReference type="PATRIC" id="fig|1339349.3.peg.2246"/>
<dbReference type="InterPro" id="IPR017853">
    <property type="entry name" value="GH"/>
</dbReference>
<evidence type="ECO:0000313" key="4">
    <source>
        <dbReference type="Proteomes" id="UP000028013"/>
    </source>
</evidence>
<proteinExistence type="predicted"/>
<dbReference type="SUPFAM" id="SSF51445">
    <property type="entry name" value="(Trans)glycosidases"/>
    <property type="match status" value="1"/>
</dbReference>
<keyword evidence="1 3" id="KW-0378">Hydrolase</keyword>
<gene>
    <name evidence="3" type="ORF">M094_1055</name>
</gene>
<name>A0A078RY23_BACUN</name>
<dbReference type="Pfam" id="PF07470">
    <property type="entry name" value="Glyco_hydro_88"/>
    <property type="match status" value="1"/>
</dbReference>
<dbReference type="AlphaFoldDB" id="A0A078RY23"/>
<dbReference type="SUPFAM" id="SSF48208">
    <property type="entry name" value="Six-hairpin glycosidases"/>
    <property type="match status" value="1"/>
</dbReference>
<dbReference type="Proteomes" id="UP000028013">
    <property type="component" value="Unassembled WGS sequence"/>
</dbReference>